<keyword evidence="2" id="KW-1185">Reference proteome</keyword>
<name>A0ACA9UCC7_BIOOC</name>
<evidence type="ECO:0000313" key="2">
    <source>
        <dbReference type="Proteomes" id="UP000836387"/>
    </source>
</evidence>
<dbReference type="EMBL" id="CADEHS020000206">
    <property type="protein sequence ID" value="CAG9950915.1"/>
    <property type="molecule type" value="Genomic_DNA"/>
</dbReference>
<protein>
    <submittedName>
        <fullName evidence="1">Uncharacterized protein</fullName>
    </submittedName>
</protein>
<dbReference type="Proteomes" id="UP000836387">
    <property type="component" value="Unassembled WGS sequence"/>
</dbReference>
<proteinExistence type="predicted"/>
<sequence length="42" mass="5049">MPGLRLRMPLVPMRMQPGQPRRSKQAPPQQLALIRRRVRRFK</sequence>
<reference evidence="1" key="2">
    <citation type="submission" date="2021-10" db="EMBL/GenBank/DDBJ databases">
        <authorList>
            <person name="Piombo E."/>
        </authorList>
    </citation>
    <scope>NUCLEOTIDE SEQUENCE</scope>
</reference>
<reference evidence="1" key="1">
    <citation type="submission" date="2020-04" db="EMBL/GenBank/DDBJ databases">
        <authorList>
            <person name="Broberg M."/>
        </authorList>
    </citation>
    <scope>NUCLEOTIDE SEQUENCE</scope>
</reference>
<accession>A0ACA9UCC7</accession>
<organism evidence="1 2">
    <name type="scientific">Clonostachys rosea f. rosea IK726</name>
    <dbReference type="NCBI Taxonomy" id="1349383"/>
    <lineage>
        <taxon>Eukaryota</taxon>
        <taxon>Fungi</taxon>
        <taxon>Dikarya</taxon>
        <taxon>Ascomycota</taxon>
        <taxon>Pezizomycotina</taxon>
        <taxon>Sordariomycetes</taxon>
        <taxon>Hypocreomycetidae</taxon>
        <taxon>Hypocreales</taxon>
        <taxon>Bionectriaceae</taxon>
        <taxon>Clonostachys</taxon>
    </lineage>
</organism>
<comment type="caution">
    <text evidence="1">The sequence shown here is derived from an EMBL/GenBank/DDBJ whole genome shotgun (WGS) entry which is preliminary data.</text>
</comment>
<gene>
    <name evidence="1" type="ORF">CRV2_00021032</name>
</gene>
<evidence type="ECO:0000313" key="1">
    <source>
        <dbReference type="EMBL" id="CAG9950915.1"/>
    </source>
</evidence>